<organism evidence="1 2">
    <name type="scientific">Marinoscillum luteum</name>
    <dbReference type="NCBI Taxonomy" id="861051"/>
    <lineage>
        <taxon>Bacteria</taxon>
        <taxon>Pseudomonadati</taxon>
        <taxon>Bacteroidota</taxon>
        <taxon>Cytophagia</taxon>
        <taxon>Cytophagales</taxon>
        <taxon>Reichenbachiellaceae</taxon>
        <taxon>Marinoscillum</taxon>
    </lineage>
</organism>
<dbReference type="EMBL" id="JBIPKE010000020">
    <property type="protein sequence ID" value="MFH6986042.1"/>
    <property type="molecule type" value="Genomic_DNA"/>
</dbReference>
<sequence>MRQGDYPIRRETGVPNISIPIFTAKSGELSLPISLSYHAGGNKVDDIASWVGLGWNLNAGGMISRTIRGTLDESSNGLLYLKDQYIPFFDAEGILDVSLIDEAEHYDHLIKMRNGQFDTEPDEFSYNFSGHSGKFYLIPNLQNPNQPKVLCQPKSDIKFTVNVGVEGGYKVINEIVATTPEGVKYFFNVVSTVNTGNFFSSGHVTWYLKEIRNPDYPNNESRIILQYRDLAQTWNPVLVQSHNLTSEWEGNTVVGSPSSSTRARPYVGAKVLSSISFSNGSVVFNSSDNRSDLYKTRLTSIDVFDDVSVSPIKSFVLSNNSYFSTSGGTSATYKRMKLTAIQEFGNDGVSSKPPYEFTYLESGNYELPVFQSYKQDYWGFKNGNTFNSHIPKITVNIDGSLYTLGAANKEPHSEYMKAGIIRSIKYPTGGKSVFEFEPNSVKYTYPVEVSGQGYTEEARVFPNSSTRTKITTFTFPNQLNNVSAQLNYSIGSAGGTNFVGTFVELKDVTANSIKFSQGGNQISGTVEVILIPNHQYRLEARGTGDPMQYANLILEWSDPSTTEWVTTNKVVGGLRVINIKNYNSNDDLLTQKTYEYDSPEDGYSSGVYNSSNVPIPEDYLVKSKYWNECGGYDFVWSASNTPFHSRSFPSGDLVTYRYVTETDGDGSGLNGKSVYQHDIVQDGLLYTPHEFLGFELRDQGYLRGNLVDEKHYNATDDLLRHVSYLHETITLDERVKAMRVGLNFEATELCLCGAACDEGYLDELRQQQIDLRNYQIFMSWKRLKTKTELVDGVSTITQYYYDPDLRHTNIVAIEVPDGTDDEIRTEFKYAHEVGEAFMRDYRNMVGIPLESRRWKDGILLGGSKLIYGSMSGLYVPQFFYEELTDQTFRLIAEVNSVASTGKLRQISTNDGITKSTIWDIDEIYPMASVVNGDLGEIAFTSFESGSNEGGWSFVSTPTSDTRSSDAKFGAVSFRNASITKSNLPSQKYRVGFWAKRTTSTGSIGGTVSASVNHTDWRYYSFETEVVTTVLVSVSATVLIDDLRLCPTDAQMTSYSHKPLVGISSQTDHNGRVLHYIYDTHGRLSQTIDHHGNVLEEYTYNYKN</sequence>
<comment type="caution">
    <text evidence="1">The sequence shown here is derived from an EMBL/GenBank/DDBJ whole genome shotgun (WGS) entry which is preliminary data.</text>
</comment>
<evidence type="ECO:0000313" key="1">
    <source>
        <dbReference type="EMBL" id="MFH6986042.1"/>
    </source>
</evidence>
<name>A0ABW7NEI4_9BACT</name>
<evidence type="ECO:0008006" key="3">
    <source>
        <dbReference type="Google" id="ProtNLM"/>
    </source>
</evidence>
<evidence type="ECO:0000313" key="2">
    <source>
        <dbReference type="Proteomes" id="UP001610063"/>
    </source>
</evidence>
<reference evidence="1 2" key="1">
    <citation type="journal article" date="2013" name="Int. J. Syst. Evol. Microbiol.">
        <title>Marinoscillum luteum sp. nov., isolated from marine sediment.</title>
        <authorList>
            <person name="Cha I.T."/>
            <person name="Park S.J."/>
            <person name="Kim S.J."/>
            <person name="Kim J.G."/>
            <person name="Jung M.Y."/>
            <person name="Shin K.S."/>
            <person name="Kwon K.K."/>
            <person name="Yang S.H."/>
            <person name="Seo Y.S."/>
            <person name="Rhee S.K."/>
        </authorList>
    </citation>
    <scope>NUCLEOTIDE SEQUENCE [LARGE SCALE GENOMIC DNA]</scope>
    <source>
        <strain evidence="1 2">KCTC 23939</strain>
    </source>
</reference>
<accession>A0ABW7NEI4</accession>
<gene>
    <name evidence="1" type="ORF">ACHKAR_21490</name>
</gene>
<protein>
    <recommendedName>
        <fullName evidence="3">YD repeat-containing protein</fullName>
    </recommendedName>
</protein>
<proteinExistence type="predicted"/>
<dbReference type="RefSeq" id="WP_395419534.1">
    <property type="nucleotide sequence ID" value="NZ_JBIPKE010000020.1"/>
</dbReference>
<dbReference type="Proteomes" id="UP001610063">
    <property type="component" value="Unassembled WGS sequence"/>
</dbReference>
<keyword evidence="2" id="KW-1185">Reference proteome</keyword>